<evidence type="ECO:0000313" key="2">
    <source>
        <dbReference type="EMBL" id="CAK0787369.1"/>
    </source>
</evidence>
<organism evidence="2 3">
    <name type="scientific">Coccomyxa viridis</name>
    <dbReference type="NCBI Taxonomy" id="1274662"/>
    <lineage>
        <taxon>Eukaryota</taxon>
        <taxon>Viridiplantae</taxon>
        <taxon>Chlorophyta</taxon>
        <taxon>core chlorophytes</taxon>
        <taxon>Trebouxiophyceae</taxon>
        <taxon>Trebouxiophyceae incertae sedis</taxon>
        <taxon>Coccomyxaceae</taxon>
        <taxon>Coccomyxa</taxon>
    </lineage>
</organism>
<dbReference type="GO" id="GO:0008757">
    <property type="term" value="F:S-adenosylmethionine-dependent methyltransferase activity"/>
    <property type="evidence" value="ECO:0007669"/>
    <property type="project" value="InterPro"/>
</dbReference>
<keyword evidence="3" id="KW-1185">Reference proteome</keyword>
<dbReference type="Proteomes" id="UP001314263">
    <property type="component" value="Unassembled WGS sequence"/>
</dbReference>
<dbReference type="AlphaFoldDB" id="A0AAV1IN11"/>
<evidence type="ECO:0000259" key="1">
    <source>
        <dbReference type="Pfam" id="PF08241"/>
    </source>
</evidence>
<dbReference type="PANTHER" id="PTHR43036">
    <property type="entry name" value="OSJNBB0011N17.9 PROTEIN"/>
    <property type="match status" value="1"/>
</dbReference>
<dbReference type="EMBL" id="CAUYUE010000017">
    <property type="protein sequence ID" value="CAK0787369.1"/>
    <property type="molecule type" value="Genomic_DNA"/>
</dbReference>
<proteinExistence type="predicted"/>
<dbReference type="SUPFAM" id="SSF53335">
    <property type="entry name" value="S-adenosyl-L-methionine-dependent methyltransferases"/>
    <property type="match status" value="1"/>
</dbReference>
<dbReference type="Gene3D" id="3.40.50.150">
    <property type="entry name" value="Vaccinia Virus protein VP39"/>
    <property type="match status" value="1"/>
</dbReference>
<accession>A0AAV1IN11</accession>
<reference evidence="2 3" key="1">
    <citation type="submission" date="2023-10" db="EMBL/GenBank/DDBJ databases">
        <authorList>
            <person name="Maclean D."/>
            <person name="Macfadyen A."/>
        </authorList>
    </citation>
    <scope>NUCLEOTIDE SEQUENCE [LARGE SCALE GENOMIC DNA]</scope>
</reference>
<protein>
    <recommendedName>
        <fullName evidence="1">Methyltransferase type 11 domain-containing protein</fullName>
    </recommendedName>
</protein>
<dbReference type="InterPro" id="IPR013216">
    <property type="entry name" value="Methyltransf_11"/>
</dbReference>
<dbReference type="CDD" id="cd02440">
    <property type="entry name" value="AdoMet_MTases"/>
    <property type="match status" value="1"/>
</dbReference>
<dbReference type="Pfam" id="PF08241">
    <property type="entry name" value="Methyltransf_11"/>
    <property type="match status" value="1"/>
</dbReference>
<comment type="caution">
    <text evidence="2">The sequence shown here is derived from an EMBL/GenBank/DDBJ whole genome shotgun (WGS) entry which is preliminary data.</text>
</comment>
<sequence>MPFSSQRFSSAAAADLTADKVLENPQWPDSLPFREEDFQRYDPGADKLFYDSPRFVKHIDDAAIAALTKYYDEVFPPSGTEDAAILDLCSSWISHYPENYRAGRIAGLGMNEDELRGNKVLTEWVVKDLNEEPKLPYEDNSFDIITNAVSVDYLTKPIEVFKEMHRVLKPGGQAIMSFSNRCFPTKAIAIWTSTGDQDHVWIVGSYYHYSVPGGWTEPAAKDISPSPTLGGYFGKTDPMYVVCAKKKGPQQA</sequence>
<evidence type="ECO:0000313" key="3">
    <source>
        <dbReference type="Proteomes" id="UP001314263"/>
    </source>
</evidence>
<name>A0AAV1IN11_9CHLO</name>
<dbReference type="PANTHER" id="PTHR43036:SF1">
    <property type="entry name" value="S-ADENOSYL-L-METHIONINE-DEPENDENT METHYLTRANSFERASES SUPERFAMILY PROTEIN"/>
    <property type="match status" value="1"/>
</dbReference>
<gene>
    <name evidence="2" type="ORF">CVIRNUC_010589</name>
</gene>
<dbReference type="InterPro" id="IPR029063">
    <property type="entry name" value="SAM-dependent_MTases_sf"/>
</dbReference>
<feature type="domain" description="Methyltransferase type 11" evidence="1">
    <location>
        <begin position="116"/>
        <end position="175"/>
    </location>
</feature>